<comment type="caution">
    <text evidence="9">The sequence shown here is derived from an EMBL/GenBank/DDBJ whole genome shotgun (WGS) entry which is preliminary data.</text>
</comment>
<dbReference type="PANTHER" id="PTHR43811:SF19">
    <property type="entry name" value="39 KDA FK506-BINDING NUCLEAR PROTEIN"/>
    <property type="match status" value="1"/>
</dbReference>
<reference evidence="9 10" key="1">
    <citation type="submission" date="2024-03" db="EMBL/GenBank/DDBJ databases">
        <title>Aureococcus anophagefferens CCMP1851 and Kratosvirus quantuckense: Draft genome of a second virus-susceptible host strain in the model system.</title>
        <authorList>
            <person name="Chase E."/>
            <person name="Truchon A.R."/>
            <person name="Schepens W."/>
            <person name="Wilhelm S.W."/>
        </authorList>
    </citation>
    <scope>NUCLEOTIDE SEQUENCE [LARGE SCALE GENOMIC DNA]</scope>
    <source>
        <strain evidence="9 10">CCMP1851</strain>
    </source>
</reference>
<organism evidence="9 10">
    <name type="scientific">Aureococcus anophagefferens</name>
    <name type="common">Harmful bloom alga</name>
    <dbReference type="NCBI Taxonomy" id="44056"/>
    <lineage>
        <taxon>Eukaryota</taxon>
        <taxon>Sar</taxon>
        <taxon>Stramenopiles</taxon>
        <taxon>Ochrophyta</taxon>
        <taxon>Pelagophyceae</taxon>
        <taxon>Pelagomonadales</taxon>
        <taxon>Pelagomonadaceae</taxon>
        <taxon>Aureococcus</taxon>
    </lineage>
</organism>
<proteinExistence type="predicted"/>
<keyword evidence="6" id="KW-0812">Transmembrane</keyword>
<feature type="domain" description="PPIase FKBP-type" evidence="8">
    <location>
        <begin position="69"/>
        <end position="158"/>
    </location>
</feature>
<keyword evidence="6" id="KW-1133">Transmembrane helix</keyword>
<dbReference type="GO" id="GO:0016853">
    <property type="term" value="F:isomerase activity"/>
    <property type="evidence" value="ECO:0007669"/>
    <property type="project" value="UniProtKB-KW"/>
</dbReference>
<feature type="signal peptide" evidence="7">
    <location>
        <begin position="1"/>
        <end position="18"/>
    </location>
</feature>
<dbReference type="Proteomes" id="UP001363151">
    <property type="component" value="Unassembled WGS sequence"/>
</dbReference>
<evidence type="ECO:0000256" key="1">
    <source>
        <dbReference type="ARBA" id="ARBA00000971"/>
    </source>
</evidence>
<evidence type="ECO:0000256" key="4">
    <source>
        <dbReference type="ARBA" id="ARBA00023235"/>
    </source>
</evidence>
<evidence type="ECO:0000259" key="8">
    <source>
        <dbReference type="PROSITE" id="PS50059"/>
    </source>
</evidence>
<name>A0ABR1G4F4_AURAN</name>
<dbReference type="Gene3D" id="3.10.50.40">
    <property type="match status" value="1"/>
</dbReference>
<evidence type="ECO:0000256" key="6">
    <source>
        <dbReference type="SAM" id="Phobius"/>
    </source>
</evidence>
<comment type="catalytic activity">
    <reaction evidence="1 5">
        <text>[protein]-peptidylproline (omega=180) = [protein]-peptidylproline (omega=0)</text>
        <dbReference type="Rhea" id="RHEA:16237"/>
        <dbReference type="Rhea" id="RHEA-COMP:10747"/>
        <dbReference type="Rhea" id="RHEA-COMP:10748"/>
        <dbReference type="ChEBI" id="CHEBI:83833"/>
        <dbReference type="ChEBI" id="CHEBI:83834"/>
        <dbReference type="EC" id="5.2.1.8"/>
    </reaction>
</comment>
<keyword evidence="4 5" id="KW-0413">Isomerase</keyword>
<dbReference type="EMBL" id="JBBJCI010000122">
    <property type="protein sequence ID" value="KAK7247999.1"/>
    <property type="molecule type" value="Genomic_DNA"/>
</dbReference>
<gene>
    <name evidence="9" type="ORF">SO694_00086120</name>
</gene>
<dbReference type="PANTHER" id="PTHR43811">
    <property type="entry name" value="FKBP-TYPE PEPTIDYL-PROLYL CIS-TRANS ISOMERASE FKPA"/>
    <property type="match status" value="1"/>
</dbReference>
<dbReference type="InterPro" id="IPR046357">
    <property type="entry name" value="PPIase_dom_sf"/>
</dbReference>
<evidence type="ECO:0000256" key="3">
    <source>
        <dbReference type="ARBA" id="ARBA00023110"/>
    </source>
</evidence>
<feature type="transmembrane region" description="Helical" evidence="6">
    <location>
        <begin position="178"/>
        <end position="199"/>
    </location>
</feature>
<keyword evidence="10" id="KW-1185">Reference proteome</keyword>
<evidence type="ECO:0000256" key="5">
    <source>
        <dbReference type="PROSITE-ProRule" id="PRU00277"/>
    </source>
</evidence>
<keyword evidence="7" id="KW-0732">Signal</keyword>
<keyword evidence="6" id="KW-0472">Membrane</keyword>
<dbReference type="PROSITE" id="PS50059">
    <property type="entry name" value="FKBP_PPIASE"/>
    <property type="match status" value="1"/>
</dbReference>
<dbReference type="InterPro" id="IPR001179">
    <property type="entry name" value="PPIase_FKBP_dom"/>
</dbReference>
<feature type="chain" id="PRO_5047482230" description="peptidylprolyl isomerase" evidence="7">
    <location>
        <begin position="19"/>
        <end position="200"/>
    </location>
</feature>
<dbReference type="EC" id="5.2.1.8" evidence="2 5"/>
<evidence type="ECO:0000256" key="7">
    <source>
        <dbReference type="SAM" id="SignalP"/>
    </source>
</evidence>
<evidence type="ECO:0000313" key="10">
    <source>
        <dbReference type="Proteomes" id="UP001363151"/>
    </source>
</evidence>
<evidence type="ECO:0000256" key="2">
    <source>
        <dbReference type="ARBA" id="ARBA00013194"/>
    </source>
</evidence>
<keyword evidence="3 5" id="KW-0697">Rotamase</keyword>
<accession>A0ABR1G4F4</accession>
<dbReference type="Pfam" id="PF00254">
    <property type="entry name" value="FKBP_C"/>
    <property type="match status" value="1"/>
</dbReference>
<protein>
    <recommendedName>
        <fullName evidence="2 5">peptidylprolyl isomerase</fullName>
        <ecNumber evidence="2 5">5.2.1.8</ecNumber>
    </recommendedName>
</protein>
<evidence type="ECO:0000313" key="9">
    <source>
        <dbReference type="EMBL" id="KAK7247999.1"/>
    </source>
</evidence>
<dbReference type="SUPFAM" id="SSF54534">
    <property type="entry name" value="FKBP-like"/>
    <property type="match status" value="1"/>
</dbReference>
<sequence length="200" mass="20478">MAAKILAAISLLCAAADAFVAPTTRARVAPLRSEAADAAASETDGFTVTLSGLKYKDEVVGGGEAASDGCVATVNYEGRLMSSGRVFDSSKGKGPIKFVLGEGSVIPAWDEGIASMSVGGKRVLRCPAALAYGEFGSGSGMIPPNADLEFDCELVNVAEGPAAVLAAKLSIGYNLRTAILGLLVLSFILPVVFPDVAWLH</sequence>